<dbReference type="EMBL" id="JASJQH010000069">
    <property type="protein sequence ID" value="KAK9767573.1"/>
    <property type="molecule type" value="Genomic_DNA"/>
</dbReference>
<keyword evidence="1" id="KW-0862">Zinc</keyword>
<evidence type="ECO:0000313" key="6">
    <source>
        <dbReference type="EMBL" id="KAK9767573.1"/>
    </source>
</evidence>
<dbReference type="InterPro" id="IPR036875">
    <property type="entry name" value="Znf_CCHC_sf"/>
</dbReference>
<keyword evidence="1" id="KW-0863">Zinc-finger</keyword>
<dbReference type="SUPFAM" id="SSF57756">
    <property type="entry name" value="Retrovirus zinc finger-like domains"/>
    <property type="match status" value="1"/>
</dbReference>
<feature type="compositionally biased region" description="Basic and acidic residues" evidence="3">
    <location>
        <begin position="254"/>
        <end position="279"/>
    </location>
</feature>
<keyword evidence="7" id="KW-1185">Reference proteome</keyword>
<feature type="compositionally biased region" description="Basic and acidic residues" evidence="3">
    <location>
        <begin position="218"/>
        <end position="246"/>
    </location>
</feature>
<feature type="compositionally biased region" description="Basic and acidic residues" evidence="3">
    <location>
        <begin position="341"/>
        <end position="368"/>
    </location>
</feature>
<dbReference type="InterPro" id="IPR012677">
    <property type="entry name" value="Nucleotide-bd_a/b_plait_sf"/>
</dbReference>
<dbReference type="Gene3D" id="4.10.60.10">
    <property type="entry name" value="Zinc finger, CCHC-type"/>
    <property type="match status" value="1"/>
</dbReference>
<feature type="compositionally biased region" description="Low complexity" evidence="3">
    <location>
        <begin position="302"/>
        <end position="318"/>
    </location>
</feature>
<keyword evidence="2" id="KW-0694">RNA-binding</keyword>
<dbReference type="SMART" id="SM00343">
    <property type="entry name" value="ZnF_C2HC"/>
    <property type="match status" value="1"/>
</dbReference>
<dbReference type="InterPro" id="IPR000504">
    <property type="entry name" value="RRM_dom"/>
</dbReference>
<dbReference type="PANTHER" id="PTHR48038">
    <property type="entry name" value="RIBONUCLEOPROTEIN RB97D"/>
    <property type="match status" value="1"/>
</dbReference>
<feature type="domain" description="CCHC-type" evidence="5">
    <location>
        <begin position="136"/>
        <end position="151"/>
    </location>
</feature>
<feature type="domain" description="RRM" evidence="4">
    <location>
        <begin position="3"/>
        <end position="73"/>
    </location>
</feature>
<feature type="compositionally biased region" description="Basic residues" evidence="3">
    <location>
        <begin position="369"/>
        <end position="379"/>
    </location>
</feature>
<dbReference type="SMART" id="SM00360">
    <property type="entry name" value="RRM"/>
    <property type="match status" value="1"/>
</dbReference>
<dbReference type="InterPro" id="IPR001878">
    <property type="entry name" value="Znf_CCHC"/>
</dbReference>
<evidence type="ECO:0000256" key="2">
    <source>
        <dbReference type="PROSITE-ProRule" id="PRU00176"/>
    </source>
</evidence>
<feature type="region of interest" description="Disordered" evidence="3">
    <location>
        <begin position="295"/>
        <end position="410"/>
    </location>
</feature>
<dbReference type="Pfam" id="PF00076">
    <property type="entry name" value="RRM_1"/>
    <property type="match status" value="1"/>
</dbReference>
<gene>
    <name evidence="6" type="ORF">K7432_002544</name>
</gene>
<feature type="compositionally biased region" description="Basic and acidic residues" evidence="3">
    <location>
        <begin position="155"/>
        <end position="208"/>
    </location>
</feature>
<dbReference type="Pfam" id="PF00098">
    <property type="entry name" value="zf-CCHC"/>
    <property type="match status" value="1"/>
</dbReference>
<proteinExistence type="predicted"/>
<dbReference type="InterPro" id="IPR035979">
    <property type="entry name" value="RBD_domain_sf"/>
</dbReference>
<keyword evidence="1" id="KW-0479">Metal-binding</keyword>
<dbReference type="PROSITE" id="PS50102">
    <property type="entry name" value="RRM"/>
    <property type="match status" value="1"/>
</dbReference>
<feature type="compositionally biased region" description="Basic and acidic residues" evidence="3">
    <location>
        <begin position="101"/>
        <end position="133"/>
    </location>
</feature>
<evidence type="ECO:0000256" key="1">
    <source>
        <dbReference type="PROSITE-ProRule" id="PRU00047"/>
    </source>
</evidence>
<evidence type="ECO:0000313" key="7">
    <source>
        <dbReference type="Proteomes" id="UP001479436"/>
    </source>
</evidence>
<name>A0ABR2X1E4_9FUNG</name>
<evidence type="ECO:0000259" key="5">
    <source>
        <dbReference type="PROSITE" id="PS50158"/>
    </source>
</evidence>
<sequence length="410" mass="48969">MSYKIYIGGISSTVGPKDIKDFFSRFGHTSNIEFKNTYCFLEYDNPTSCQDALREMHGKDFLGSTLRVELAHTSRDPHVVKTDAFKNSNQIQTEVGSQNENLRREPQTSRVDSNRDYVNNRDESRHIRPAKDKDPCFNCGGIGHWVRDCPSAPRGTRDETRPKRDISREPRAVSRGEDHRRYNSPSRERNYDSRRQERESRPPGRYDRYLPSQAQIRPAHDHLRRDTYPDRYERPTDLSYSKDHRSYSRPNYQDSERGYPDREYRPVYPPSERDLYYDRDDNYFRERYEREQILGERDRYGSFSRPPRPTSRSRFSPPHYSQRSEFNRDYQPAQRPRTPPKLRDTHYEGVRDYDRGRERRDHPKDDRRRSRSPPNRRPRAPQNLDNGERGHSNRHPQIPKGPRTPSPQRH</sequence>
<evidence type="ECO:0000259" key="4">
    <source>
        <dbReference type="PROSITE" id="PS50102"/>
    </source>
</evidence>
<evidence type="ECO:0000256" key="3">
    <source>
        <dbReference type="SAM" id="MobiDB-lite"/>
    </source>
</evidence>
<comment type="caution">
    <text evidence="6">The sequence shown here is derived from an EMBL/GenBank/DDBJ whole genome shotgun (WGS) entry which is preliminary data.</text>
</comment>
<feature type="region of interest" description="Disordered" evidence="3">
    <location>
        <begin position="95"/>
        <end position="133"/>
    </location>
</feature>
<dbReference type="PANTHER" id="PTHR48038:SF1">
    <property type="entry name" value="RIBONUCLEOPROTEIN RB97D"/>
    <property type="match status" value="1"/>
</dbReference>
<accession>A0ABR2X1E4</accession>
<dbReference type="SUPFAM" id="SSF54928">
    <property type="entry name" value="RNA-binding domain, RBD"/>
    <property type="match status" value="1"/>
</dbReference>
<organism evidence="6 7">
    <name type="scientific">Basidiobolus ranarum</name>
    <dbReference type="NCBI Taxonomy" id="34480"/>
    <lineage>
        <taxon>Eukaryota</taxon>
        <taxon>Fungi</taxon>
        <taxon>Fungi incertae sedis</taxon>
        <taxon>Zoopagomycota</taxon>
        <taxon>Entomophthoromycotina</taxon>
        <taxon>Basidiobolomycetes</taxon>
        <taxon>Basidiobolales</taxon>
        <taxon>Basidiobolaceae</taxon>
        <taxon>Basidiobolus</taxon>
    </lineage>
</organism>
<protein>
    <submittedName>
        <fullName evidence="6">Uncharacterized protein</fullName>
    </submittedName>
</protein>
<reference evidence="6 7" key="1">
    <citation type="submission" date="2023-04" db="EMBL/GenBank/DDBJ databases">
        <title>Genome of Basidiobolus ranarum AG-B5.</title>
        <authorList>
            <person name="Stajich J.E."/>
            <person name="Carter-House D."/>
            <person name="Gryganskyi A."/>
        </authorList>
    </citation>
    <scope>NUCLEOTIDE SEQUENCE [LARGE SCALE GENOMIC DNA]</scope>
    <source>
        <strain evidence="6 7">AG-B5</strain>
    </source>
</reference>
<dbReference type="Gene3D" id="3.30.70.330">
    <property type="match status" value="1"/>
</dbReference>
<dbReference type="PROSITE" id="PS50158">
    <property type="entry name" value="ZF_CCHC"/>
    <property type="match status" value="1"/>
</dbReference>
<feature type="region of interest" description="Disordered" evidence="3">
    <location>
        <begin position="147"/>
        <end position="279"/>
    </location>
</feature>
<dbReference type="Proteomes" id="UP001479436">
    <property type="component" value="Unassembled WGS sequence"/>
</dbReference>